<dbReference type="HOGENOM" id="CLU_2352571_0_0_1"/>
<dbReference type="VEuPathDB" id="VectorBase:ISCW021876"/>
<dbReference type="VEuPathDB" id="VectorBase:ISCI021876"/>
<sequence>FQTPPFYPYASFLSTVQQSPPPPPTVPMPSTRINHAFIIGDNNNNKNRNTSDFPGAPVHHSAHNAMFAASPPYTGSPNPRLLPPCSSRTPPPPPLPI</sequence>
<feature type="non-terminal residue" evidence="2">
    <location>
        <position position="1"/>
    </location>
</feature>
<evidence type="ECO:0000313" key="4">
    <source>
        <dbReference type="Proteomes" id="UP000001555"/>
    </source>
</evidence>
<gene>
    <name evidence="2" type="ORF">IscW_ISCW021876</name>
</gene>
<reference evidence="2 4" key="1">
    <citation type="submission" date="2008-03" db="EMBL/GenBank/DDBJ databases">
        <title>Annotation of Ixodes scapularis.</title>
        <authorList>
            <consortium name="Ixodes scapularis Genome Project Consortium"/>
            <person name="Caler E."/>
            <person name="Hannick L.I."/>
            <person name="Bidwell S."/>
            <person name="Joardar V."/>
            <person name="Thiagarajan M."/>
            <person name="Amedeo P."/>
            <person name="Galinsky K.J."/>
            <person name="Schobel S."/>
            <person name="Inman J."/>
            <person name="Hostetler J."/>
            <person name="Miller J."/>
            <person name="Hammond M."/>
            <person name="Megy K."/>
            <person name="Lawson D."/>
            <person name="Kodira C."/>
            <person name="Sutton G."/>
            <person name="Meyer J."/>
            <person name="Hill C.A."/>
            <person name="Birren B."/>
            <person name="Nene V."/>
            <person name="Collins F."/>
            <person name="Alarcon-Chaidez F."/>
            <person name="Wikel S."/>
            <person name="Strausberg R."/>
        </authorList>
    </citation>
    <scope>NUCLEOTIDE SEQUENCE [LARGE SCALE GENOMIC DNA]</scope>
    <source>
        <strain evidence="4">Wikel</strain>
        <strain evidence="2">Wikel colony</strain>
    </source>
</reference>
<evidence type="ECO:0000313" key="3">
    <source>
        <dbReference type="EnsemblMetazoa" id="ISCW021876-PA"/>
    </source>
</evidence>
<evidence type="ECO:0000313" key="2">
    <source>
        <dbReference type="EMBL" id="EEC16589.1"/>
    </source>
</evidence>
<accession>B7QCL7</accession>
<feature type="region of interest" description="Disordered" evidence="1">
    <location>
        <begin position="39"/>
        <end position="97"/>
    </location>
</feature>
<proteinExistence type="predicted"/>
<dbReference type="Proteomes" id="UP000001555">
    <property type="component" value="Unassembled WGS sequence"/>
</dbReference>
<dbReference type="PaxDb" id="6945-B7QCL7"/>
<organism>
    <name type="scientific">Ixodes scapularis</name>
    <name type="common">Black-legged tick</name>
    <name type="synonym">Deer tick</name>
    <dbReference type="NCBI Taxonomy" id="6945"/>
    <lineage>
        <taxon>Eukaryota</taxon>
        <taxon>Metazoa</taxon>
        <taxon>Ecdysozoa</taxon>
        <taxon>Arthropoda</taxon>
        <taxon>Chelicerata</taxon>
        <taxon>Arachnida</taxon>
        <taxon>Acari</taxon>
        <taxon>Parasitiformes</taxon>
        <taxon>Ixodida</taxon>
        <taxon>Ixodoidea</taxon>
        <taxon>Ixodidae</taxon>
        <taxon>Ixodinae</taxon>
        <taxon>Ixodes</taxon>
    </lineage>
</organism>
<dbReference type="AlphaFoldDB" id="B7QCL7"/>
<name>B7QCL7_IXOSC</name>
<protein>
    <submittedName>
        <fullName evidence="2 3">Uncharacterized protein</fullName>
    </submittedName>
</protein>
<evidence type="ECO:0000256" key="1">
    <source>
        <dbReference type="SAM" id="MobiDB-lite"/>
    </source>
</evidence>
<dbReference type="EMBL" id="ABJB011017911">
    <property type="status" value="NOT_ANNOTATED_CDS"/>
    <property type="molecule type" value="Genomic_DNA"/>
</dbReference>
<dbReference type="EnsemblMetazoa" id="ISCW021876-RA">
    <property type="protein sequence ID" value="ISCW021876-PA"/>
    <property type="gene ID" value="ISCW021876"/>
</dbReference>
<keyword evidence="4" id="KW-1185">Reference proteome</keyword>
<dbReference type="EMBL" id="DS908416">
    <property type="protein sequence ID" value="EEC16589.1"/>
    <property type="molecule type" value="Genomic_DNA"/>
</dbReference>
<feature type="non-terminal residue" evidence="2">
    <location>
        <position position="97"/>
    </location>
</feature>
<reference evidence="3" key="2">
    <citation type="submission" date="2020-05" db="UniProtKB">
        <authorList>
            <consortium name="EnsemblMetazoa"/>
        </authorList>
    </citation>
    <scope>IDENTIFICATION</scope>
    <source>
        <strain evidence="3">wikel</strain>
    </source>
</reference>
<dbReference type="InParanoid" id="B7QCL7"/>